<reference evidence="3 4" key="1">
    <citation type="journal article" date="2019" name="Nat. Ecol. Evol.">
        <title>Megaphylogeny resolves global patterns of mushroom evolution.</title>
        <authorList>
            <person name="Varga T."/>
            <person name="Krizsan K."/>
            <person name="Foldi C."/>
            <person name="Dima B."/>
            <person name="Sanchez-Garcia M."/>
            <person name="Sanchez-Ramirez S."/>
            <person name="Szollosi G.J."/>
            <person name="Szarkandi J.G."/>
            <person name="Papp V."/>
            <person name="Albert L."/>
            <person name="Andreopoulos W."/>
            <person name="Angelini C."/>
            <person name="Antonin V."/>
            <person name="Barry K.W."/>
            <person name="Bougher N.L."/>
            <person name="Buchanan P."/>
            <person name="Buyck B."/>
            <person name="Bense V."/>
            <person name="Catcheside P."/>
            <person name="Chovatia M."/>
            <person name="Cooper J."/>
            <person name="Damon W."/>
            <person name="Desjardin D."/>
            <person name="Finy P."/>
            <person name="Geml J."/>
            <person name="Haridas S."/>
            <person name="Hughes K."/>
            <person name="Justo A."/>
            <person name="Karasinski D."/>
            <person name="Kautmanova I."/>
            <person name="Kiss B."/>
            <person name="Kocsube S."/>
            <person name="Kotiranta H."/>
            <person name="LaButti K.M."/>
            <person name="Lechner B.E."/>
            <person name="Liimatainen K."/>
            <person name="Lipzen A."/>
            <person name="Lukacs Z."/>
            <person name="Mihaltcheva S."/>
            <person name="Morgado L.N."/>
            <person name="Niskanen T."/>
            <person name="Noordeloos M.E."/>
            <person name="Ohm R.A."/>
            <person name="Ortiz-Santana B."/>
            <person name="Ovrebo C."/>
            <person name="Racz N."/>
            <person name="Riley R."/>
            <person name="Savchenko A."/>
            <person name="Shiryaev A."/>
            <person name="Soop K."/>
            <person name="Spirin V."/>
            <person name="Szebenyi C."/>
            <person name="Tomsovsky M."/>
            <person name="Tulloss R.E."/>
            <person name="Uehling J."/>
            <person name="Grigoriev I.V."/>
            <person name="Vagvolgyi C."/>
            <person name="Papp T."/>
            <person name="Martin F.M."/>
            <person name="Miettinen O."/>
            <person name="Hibbett D.S."/>
            <person name="Nagy L.G."/>
        </authorList>
    </citation>
    <scope>NUCLEOTIDE SEQUENCE [LARGE SCALE GENOMIC DNA]</scope>
    <source>
        <strain evidence="3 4">OMC1185</strain>
    </source>
</reference>
<organism evidence="3 4">
    <name type="scientific">Heliocybe sulcata</name>
    <dbReference type="NCBI Taxonomy" id="5364"/>
    <lineage>
        <taxon>Eukaryota</taxon>
        <taxon>Fungi</taxon>
        <taxon>Dikarya</taxon>
        <taxon>Basidiomycota</taxon>
        <taxon>Agaricomycotina</taxon>
        <taxon>Agaricomycetes</taxon>
        <taxon>Gloeophyllales</taxon>
        <taxon>Gloeophyllaceae</taxon>
        <taxon>Heliocybe</taxon>
    </lineage>
</organism>
<dbReference type="AlphaFoldDB" id="A0A5C3N6J7"/>
<feature type="transmembrane region" description="Helical" evidence="2">
    <location>
        <begin position="155"/>
        <end position="174"/>
    </location>
</feature>
<protein>
    <submittedName>
        <fullName evidence="3">Uncharacterized protein</fullName>
    </submittedName>
</protein>
<keyword evidence="4" id="KW-1185">Reference proteome</keyword>
<keyword evidence="2" id="KW-1133">Transmembrane helix</keyword>
<evidence type="ECO:0000313" key="4">
    <source>
        <dbReference type="Proteomes" id="UP000305948"/>
    </source>
</evidence>
<dbReference type="OrthoDB" id="3357408at2759"/>
<feature type="transmembrane region" description="Helical" evidence="2">
    <location>
        <begin position="112"/>
        <end position="134"/>
    </location>
</feature>
<dbReference type="EMBL" id="ML213516">
    <property type="protein sequence ID" value="TFK49391.1"/>
    <property type="molecule type" value="Genomic_DNA"/>
</dbReference>
<keyword evidence="2" id="KW-0472">Membrane</keyword>
<feature type="transmembrane region" description="Helical" evidence="2">
    <location>
        <begin position="180"/>
        <end position="202"/>
    </location>
</feature>
<sequence>MRNWKGSSDAVAAIPGAVDLYFLDGKSAMNDAKQYLYCLNVWIQDLLLVRFGGSGLSGTAHLETMRCAFESLHIGTGYHISLSPSQLLRAYALPSAMYAVAVFGRTDQVPKLWALLGWSLDLALNVSLTLAIAYRLWSAHQEIAATLAHKSGSKAAMYTVVESGAIFAIATLVLEVRGNLGALIGINTVIQLATITPLLIIVRVGLGLSDATTYGSTEISKLRAAVRPIQVDVSRSTEGDHGYPSTALSTYESNRKPYSSLEDGHEDL</sequence>
<gene>
    <name evidence="3" type="ORF">OE88DRAFT_1737010</name>
</gene>
<evidence type="ECO:0000313" key="3">
    <source>
        <dbReference type="EMBL" id="TFK49391.1"/>
    </source>
</evidence>
<dbReference type="Proteomes" id="UP000305948">
    <property type="component" value="Unassembled WGS sequence"/>
</dbReference>
<keyword evidence="2" id="KW-0812">Transmembrane</keyword>
<feature type="region of interest" description="Disordered" evidence="1">
    <location>
        <begin position="235"/>
        <end position="268"/>
    </location>
</feature>
<evidence type="ECO:0000256" key="2">
    <source>
        <dbReference type="SAM" id="Phobius"/>
    </source>
</evidence>
<evidence type="ECO:0000256" key="1">
    <source>
        <dbReference type="SAM" id="MobiDB-lite"/>
    </source>
</evidence>
<name>A0A5C3N6J7_9AGAM</name>
<proteinExistence type="predicted"/>
<accession>A0A5C3N6J7</accession>